<evidence type="ECO:0000313" key="2">
    <source>
        <dbReference type="Proteomes" id="UP000814128"/>
    </source>
</evidence>
<accession>A0ACB8QAJ1</accession>
<evidence type="ECO:0000313" key="1">
    <source>
        <dbReference type="EMBL" id="KAI0028695.1"/>
    </source>
</evidence>
<reference evidence="1" key="2">
    <citation type="journal article" date="2022" name="New Phytol.">
        <title>Evolutionary transition to the ectomycorrhizal habit in the genomes of a hyperdiverse lineage of mushroom-forming fungi.</title>
        <authorList>
            <person name="Looney B."/>
            <person name="Miyauchi S."/>
            <person name="Morin E."/>
            <person name="Drula E."/>
            <person name="Courty P.E."/>
            <person name="Kohler A."/>
            <person name="Kuo A."/>
            <person name="LaButti K."/>
            <person name="Pangilinan J."/>
            <person name="Lipzen A."/>
            <person name="Riley R."/>
            <person name="Andreopoulos W."/>
            <person name="He G."/>
            <person name="Johnson J."/>
            <person name="Nolan M."/>
            <person name="Tritt A."/>
            <person name="Barry K.W."/>
            <person name="Grigoriev I.V."/>
            <person name="Nagy L.G."/>
            <person name="Hibbett D."/>
            <person name="Henrissat B."/>
            <person name="Matheny P.B."/>
            <person name="Labbe J."/>
            <person name="Martin F.M."/>
        </authorList>
    </citation>
    <scope>NUCLEOTIDE SEQUENCE</scope>
    <source>
        <strain evidence="1">EC-137</strain>
    </source>
</reference>
<protein>
    <submittedName>
        <fullName evidence="1">Amino acid/polyamine transporter I</fullName>
    </submittedName>
</protein>
<keyword evidence="2" id="KW-1185">Reference proteome</keyword>
<proteinExistence type="predicted"/>
<dbReference type="Proteomes" id="UP000814128">
    <property type="component" value="Unassembled WGS sequence"/>
</dbReference>
<dbReference type="EMBL" id="MU273730">
    <property type="protein sequence ID" value="KAI0028695.1"/>
    <property type="molecule type" value="Genomic_DNA"/>
</dbReference>
<comment type="caution">
    <text evidence="1">The sequence shown here is derived from an EMBL/GenBank/DDBJ whole genome shotgun (WGS) entry which is preliminary data.</text>
</comment>
<organism evidence="1 2">
    <name type="scientific">Vararia minispora EC-137</name>
    <dbReference type="NCBI Taxonomy" id="1314806"/>
    <lineage>
        <taxon>Eukaryota</taxon>
        <taxon>Fungi</taxon>
        <taxon>Dikarya</taxon>
        <taxon>Basidiomycota</taxon>
        <taxon>Agaricomycotina</taxon>
        <taxon>Agaricomycetes</taxon>
        <taxon>Russulales</taxon>
        <taxon>Lachnocladiaceae</taxon>
        <taxon>Vararia</taxon>
    </lineage>
</organism>
<sequence length="535" mass="57261">MARAGEKTLSSDEAVLASLGYKQELKRDFGALELFGLAFSLIGIVPSIASVLIYALPNGGPVALVWGWAASSFFIIFVALAIAELGSSMPTSGGVYYWTYQLCSPRYRTLVSWLVGYINTTAYISGIAGIDYSLALQVVAAASIGSDLNYIPTTAQIYGVFIAILLMHCVLVSMTTKFLARMHAVSVFINIGLVLVFLIGIPIATPAEFRNSASFAFGHFENLYDWPNGFAFFLSFLAPLWSVGGFDSTVHISEEARNAKTAVPWAIVCAVTAGCILGFVLNIVIAFHMGPDVAAVLGSPFGQPMATILLNSFGKNGCLAIWSFIIIDQFFIGTSILTISSRQNFAFSRDGAFPFSRTLYHLNSRLTTPVYSVWVSGFLAALIGLLSFAGTIAVSALFTLGIVGQYVSDATPIIARFVGGQPFKPGPFTLGKFSLPVAIVAVAWMSFMSIVLLFPVTLQTNAQNMNYTVVVLGGVTILALAYYFFPRFGGANWFEGPAHTIETLHGRVDDADAGSGSFETEKADATAAVGVAEER</sequence>
<name>A0ACB8QAJ1_9AGAM</name>
<gene>
    <name evidence="1" type="ORF">K488DRAFT_80556</name>
</gene>
<reference evidence="1" key="1">
    <citation type="submission" date="2021-02" db="EMBL/GenBank/DDBJ databases">
        <authorList>
            <consortium name="DOE Joint Genome Institute"/>
            <person name="Ahrendt S."/>
            <person name="Looney B.P."/>
            <person name="Miyauchi S."/>
            <person name="Morin E."/>
            <person name="Drula E."/>
            <person name="Courty P.E."/>
            <person name="Chicoki N."/>
            <person name="Fauchery L."/>
            <person name="Kohler A."/>
            <person name="Kuo A."/>
            <person name="Labutti K."/>
            <person name="Pangilinan J."/>
            <person name="Lipzen A."/>
            <person name="Riley R."/>
            <person name="Andreopoulos W."/>
            <person name="He G."/>
            <person name="Johnson J."/>
            <person name="Barry K.W."/>
            <person name="Grigoriev I.V."/>
            <person name="Nagy L."/>
            <person name="Hibbett D."/>
            <person name="Henrissat B."/>
            <person name="Matheny P.B."/>
            <person name="Labbe J."/>
            <person name="Martin F."/>
        </authorList>
    </citation>
    <scope>NUCLEOTIDE SEQUENCE</scope>
    <source>
        <strain evidence="1">EC-137</strain>
    </source>
</reference>